<protein>
    <submittedName>
        <fullName evidence="2">Uncharacterized protein</fullName>
    </submittedName>
</protein>
<name>A0A0F9F4Q3_9ZZZZ</name>
<proteinExistence type="predicted"/>
<evidence type="ECO:0000256" key="1">
    <source>
        <dbReference type="SAM" id="MobiDB-lite"/>
    </source>
</evidence>
<reference evidence="2" key="1">
    <citation type="journal article" date="2015" name="Nature">
        <title>Complex archaea that bridge the gap between prokaryotes and eukaryotes.</title>
        <authorList>
            <person name="Spang A."/>
            <person name="Saw J.H."/>
            <person name="Jorgensen S.L."/>
            <person name="Zaremba-Niedzwiedzka K."/>
            <person name="Martijn J."/>
            <person name="Lind A.E."/>
            <person name="van Eijk R."/>
            <person name="Schleper C."/>
            <person name="Guy L."/>
            <person name="Ettema T.J."/>
        </authorList>
    </citation>
    <scope>NUCLEOTIDE SEQUENCE</scope>
</reference>
<comment type="caution">
    <text evidence="2">The sequence shown here is derived from an EMBL/GenBank/DDBJ whole genome shotgun (WGS) entry which is preliminary data.</text>
</comment>
<evidence type="ECO:0000313" key="2">
    <source>
        <dbReference type="EMBL" id="KKL81394.1"/>
    </source>
</evidence>
<feature type="compositionally biased region" description="Basic and acidic residues" evidence="1">
    <location>
        <begin position="1"/>
        <end position="25"/>
    </location>
</feature>
<gene>
    <name evidence="2" type="ORF">LCGC14_1995240</name>
</gene>
<dbReference type="EMBL" id="LAZR01022576">
    <property type="protein sequence ID" value="KKL81394.1"/>
    <property type="molecule type" value="Genomic_DNA"/>
</dbReference>
<sequence length="130" mass="14821">MTDHDDRDLGDIIESMTDHTTDPDRPFTGQPHTDQGERGKTEVKGIRFRDLADCMVKAFVNSAGSDVEDEGLRDELYRRAEDGTLNYNDLYKLDLSEMDPLALVQNTMCRVEKMMGIYPNVPKLHAKEDQ</sequence>
<organism evidence="2">
    <name type="scientific">marine sediment metagenome</name>
    <dbReference type="NCBI Taxonomy" id="412755"/>
    <lineage>
        <taxon>unclassified sequences</taxon>
        <taxon>metagenomes</taxon>
        <taxon>ecological metagenomes</taxon>
    </lineage>
</organism>
<accession>A0A0F9F4Q3</accession>
<dbReference type="AlphaFoldDB" id="A0A0F9F4Q3"/>
<feature type="region of interest" description="Disordered" evidence="1">
    <location>
        <begin position="1"/>
        <end position="41"/>
    </location>
</feature>